<feature type="region of interest" description="Disordered" evidence="1">
    <location>
        <begin position="1"/>
        <end position="21"/>
    </location>
</feature>
<gene>
    <name evidence="2" type="ORF">NYZ99_06150</name>
</gene>
<accession>A0ABY5YB50</accession>
<dbReference type="InterPro" id="IPR051913">
    <property type="entry name" value="GH2_Domain-Containing"/>
</dbReference>
<dbReference type="SUPFAM" id="SSF51445">
    <property type="entry name" value="(Trans)glycosidases"/>
    <property type="match status" value="1"/>
</dbReference>
<dbReference type="Gene3D" id="3.20.20.80">
    <property type="entry name" value="Glycosidases"/>
    <property type="match status" value="1"/>
</dbReference>
<evidence type="ECO:0000256" key="1">
    <source>
        <dbReference type="SAM" id="MobiDB-lite"/>
    </source>
</evidence>
<evidence type="ECO:0000313" key="3">
    <source>
        <dbReference type="Proteomes" id="UP001059209"/>
    </source>
</evidence>
<keyword evidence="3" id="KW-1185">Reference proteome</keyword>
<dbReference type="Proteomes" id="UP001059209">
    <property type="component" value="Chromosome"/>
</dbReference>
<organism evidence="2 3">
    <name type="scientific">Maribacter litopenaei</name>
    <dbReference type="NCBI Taxonomy" id="2976127"/>
    <lineage>
        <taxon>Bacteria</taxon>
        <taxon>Pseudomonadati</taxon>
        <taxon>Bacteroidota</taxon>
        <taxon>Flavobacteriia</taxon>
        <taxon>Flavobacteriales</taxon>
        <taxon>Flavobacteriaceae</taxon>
        <taxon>Maribacter</taxon>
    </lineage>
</organism>
<dbReference type="RefSeq" id="WP_260574453.1">
    <property type="nucleotide sequence ID" value="NZ_CP104205.1"/>
</dbReference>
<feature type="compositionally biased region" description="Polar residues" evidence="1">
    <location>
        <begin position="9"/>
        <end position="21"/>
    </location>
</feature>
<dbReference type="EMBL" id="CP104205">
    <property type="protein sequence ID" value="UWX55944.1"/>
    <property type="molecule type" value="Genomic_DNA"/>
</dbReference>
<evidence type="ECO:0008006" key="4">
    <source>
        <dbReference type="Google" id="ProtNLM"/>
    </source>
</evidence>
<name>A0ABY5YB50_9FLAO</name>
<reference evidence="2" key="1">
    <citation type="submission" date="2022-09" db="EMBL/GenBank/DDBJ databases">
        <title>Maribacter litopenaei sp. nov., isolated from the intestinal tract of the Pacific White Shrimp, Litopenaeus vannamei.</title>
        <authorList>
            <person name="Kim S.Y."/>
            <person name="Hwang C.Y."/>
        </authorList>
    </citation>
    <scope>NUCLEOTIDE SEQUENCE</scope>
    <source>
        <strain evidence="2">HL-LV01</strain>
    </source>
</reference>
<protein>
    <recommendedName>
        <fullName evidence="4">Glycosyl hydrolases family 2, TIM barrel domain</fullName>
    </recommendedName>
</protein>
<dbReference type="InterPro" id="IPR017853">
    <property type="entry name" value="GH"/>
</dbReference>
<sequence length="213" mass="24703">MPNGDKDSQWQNHDYFNGSEFQRSPQSEEIYRTEWKDIMDYLFSVPSIVVWVPFNEAWGQFKTEEIAEWTKTYDPSRLVNAASGGNFYRTGDIVDLHNYPAPAMYLYDAQRVNVLGEYGGIGLPVENHLWKPDNNWGYVKFKNSKETTEQYVEYAEQLKKLVKAGFSGAIYTRTTDVEGEVNGFMTYDRKVDKMNVPVVKKANQEVIEEFQSN</sequence>
<proteinExistence type="predicted"/>
<evidence type="ECO:0000313" key="2">
    <source>
        <dbReference type="EMBL" id="UWX55944.1"/>
    </source>
</evidence>
<dbReference type="PANTHER" id="PTHR42732">
    <property type="entry name" value="BETA-GALACTOSIDASE"/>
    <property type="match status" value="1"/>
</dbReference>
<dbReference type="PANTHER" id="PTHR42732:SF2">
    <property type="entry name" value="BETA-MANNOSIDASE"/>
    <property type="match status" value="1"/>
</dbReference>